<dbReference type="RefSeq" id="WP_207352842.1">
    <property type="nucleotide sequence ID" value="NZ_JAFMPY010000034.1"/>
</dbReference>
<dbReference type="InterPro" id="IPR029045">
    <property type="entry name" value="ClpP/crotonase-like_dom_sf"/>
</dbReference>
<comment type="caution">
    <text evidence="1">The sequence shown here is derived from an EMBL/GenBank/DDBJ whole genome shotgun (WGS) entry which is preliminary data.</text>
</comment>
<sequence length="333" mass="35874">MLAFLAAIVCGGGGGSRAATLTTDAANSVCLFRLTGRIERDDVAAIRSRLTPLDALDTDDTDDNKDRQICLDSPGGNFGAALDIGTYLFEQSYGTVVEEGASCLSACAVIFMFGNVHGEEFAGFRRKLHIRGRLGFHAVSPVLPPGPYPSEAVPDLVRAAFAQSSQVAGMIVEAVRRTPGLGAEPMMRDSLVVRMLTTDPSRLFMVETVDQFGRWHVDPLGLTMTVRIGRNELVQACRNALVWTRDGDAALLTDEVSSVETRPVSGNAEAPLESTVALVGFAELGCRIRHAATIANGALVEIETNDEFTGVKRLIFANILYFLPPDTLMRNLR</sequence>
<gene>
    <name evidence="1" type="ORF">J1C47_21380</name>
</gene>
<reference evidence="1 2" key="1">
    <citation type="submission" date="2021-03" db="EMBL/GenBank/DDBJ databases">
        <title>Whole genome sequence of Jiella sp. MQZ13P-4.</title>
        <authorList>
            <person name="Tuo L."/>
        </authorList>
    </citation>
    <scope>NUCLEOTIDE SEQUENCE [LARGE SCALE GENOMIC DNA]</scope>
    <source>
        <strain evidence="1 2">MQZ13P-4</strain>
    </source>
</reference>
<name>A0ABS3J955_9HYPH</name>
<protein>
    <recommendedName>
        <fullName evidence="3">Lipoprotein</fullName>
    </recommendedName>
</protein>
<dbReference type="Proteomes" id="UP000664288">
    <property type="component" value="Unassembled WGS sequence"/>
</dbReference>
<evidence type="ECO:0000313" key="1">
    <source>
        <dbReference type="EMBL" id="MBO0906210.1"/>
    </source>
</evidence>
<evidence type="ECO:0008006" key="3">
    <source>
        <dbReference type="Google" id="ProtNLM"/>
    </source>
</evidence>
<dbReference type="EMBL" id="JAFMPY010000034">
    <property type="protein sequence ID" value="MBO0906210.1"/>
    <property type="molecule type" value="Genomic_DNA"/>
</dbReference>
<proteinExistence type="predicted"/>
<keyword evidence="2" id="KW-1185">Reference proteome</keyword>
<evidence type="ECO:0000313" key="2">
    <source>
        <dbReference type="Proteomes" id="UP000664288"/>
    </source>
</evidence>
<accession>A0ABS3J955</accession>
<dbReference type="SUPFAM" id="SSF52096">
    <property type="entry name" value="ClpP/crotonase"/>
    <property type="match status" value="1"/>
</dbReference>
<organism evidence="1 2">
    <name type="scientific">Jiella sonneratiae</name>
    <dbReference type="NCBI Taxonomy" id="2816856"/>
    <lineage>
        <taxon>Bacteria</taxon>
        <taxon>Pseudomonadati</taxon>
        <taxon>Pseudomonadota</taxon>
        <taxon>Alphaproteobacteria</taxon>
        <taxon>Hyphomicrobiales</taxon>
        <taxon>Aurantimonadaceae</taxon>
        <taxon>Jiella</taxon>
    </lineage>
</organism>